<organism evidence="1">
    <name type="scientific">Nonomuraea gerenzanensis</name>
    <dbReference type="NCBI Taxonomy" id="93944"/>
    <lineage>
        <taxon>Bacteria</taxon>
        <taxon>Bacillati</taxon>
        <taxon>Actinomycetota</taxon>
        <taxon>Actinomycetes</taxon>
        <taxon>Streptosporangiales</taxon>
        <taxon>Streptosporangiaceae</taxon>
        <taxon>Nonomuraea</taxon>
    </lineage>
</organism>
<reference evidence="1" key="1">
    <citation type="submission" date="2016-04" db="EMBL/GenBank/DDBJ databases">
        <authorList>
            <person name="Evans L.H."/>
            <person name="Alamgir A."/>
            <person name="Owens N."/>
            <person name="Weber N.D."/>
            <person name="Virtaneva K."/>
            <person name="Barbian K."/>
            <person name="Babar A."/>
            <person name="Rosenke K."/>
        </authorList>
    </citation>
    <scope>NUCLEOTIDE SEQUENCE</scope>
    <source>
        <strain evidence="1">Nono1</strain>
    </source>
</reference>
<proteinExistence type="predicted"/>
<name>A0A1M4DZ49_9ACTN</name>
<protein>
    <recommendedName>
        <fullName evidence="2">DUF3806 domain-containing protein</fullName>
    </recommendedName>
</protein>
<dbReference type="EMBL" id="LT559118">
    <property type="protein sequence ID" value="SBO91836.1"/>
    <property type="molecule type" value="Genomic_DNA"/>
</dbReference>
<accession>A0A1M4DZ49</accession>
<gene>
    <name evidence="1" type="ORF">BN4615_P1350</name>
</gene>
<sequence length="149" mass="15934">MGHGAGCEHPRVDAELEQIEANVALAIDRLGPLSDVDFGLNAESVAWVEGFIERQRSRPGFDPEQIDGLVGVLGSFLGACVAAAAGGSWHCSDEAGWGVLLPDGSTAFPFVKVRKQFRDGLEGGESIVSFYRVAVDFIATGQLRDREQD</sequence>
<evidence type="ECO:0008006" key="2">
    <source>
        <dbReference type="Google" id="ProtNLM"/>
    </source>
</evidence>
<evidence type="ECO:0000313" key="1">
    <source>
        <dbReference type="EMBL" id="SBO91836.1"/>
    </source>
</evidence>
<dbReference type="AlphaFoldDB" id="A0A1M4DZ49"/>